<dbReference type="Proteomes" id="UP000276133">
    <property type="component" value="Unassembled WGS sequence"/>
</dbReference>
<evidence type="ECO:0000313" key="2">
    <source>
        <dbReference type="Proteomes" id="UP000276133"/>
    </source>
</evidence>
<comment type="caution">
    <text evidence="1">The sequence shown here is derived from an EMBL/GenBank/DDBJ whole genome shotgun (WGS) entry which is preliminary data.</text>
</comment>
<dbReference type="EMBL" id="REGN01005430">
    <property type="protein sequence ID" value="RNA13402.1"/>
    <property type="molecule type" value="Genomic_DNA"/>
</dbReference>
<accession>A0A3M7QPY8</accession>
<keyword evidence="2" id="KW-1185">Reference proteome</keyword>
<reference evidence="1 2" key="1">
    <citation type="journal article" date="2018" name="Sci. Rep.">
        <title>Genomic signatures of local adaptation to the degree of environmental predictability in rotifers.</title>
        <authorList>
            <person name="Franch-Gras L."/>
            <person name="Hahn C."/>
            <person name="Garcia-Roger E.M."/>
            <person name="Carmona M.J."/>
            <person name="Serra M."/>
            <person name="Gomez A."/>
        </authorList>
    </citation>
    <scope>NUCLEOTIDE SEQUENCE [LARGE SCALE GENOMIC DNA]</scope>
    <source>
        <strain evidence="1">HYR1</strain>
    </source>
</reference>
<organism evidence="1 2">
    <name type="scientific">Brachionus plicatilis</name>
    <name type="common">Marine rotifer</name>
    <name type="synonym">Brachionus muelleri</name>
    <dbReference type="NCBI Taxonomy" id="10195"/>
    <lineage>
        <taxon>Eukaryota</taxon>
        <taxon>Metazoa</taxon>
        <taxon>Spiralia</taxon>
        <taxon>Gnathifera</taxon>
        <taxon>Rotifera</taxon>
        <taxon>Eurotatoria</taxon>
        <taxon>Monogononta</taxon>
        <taxon>Pseudotrocha</taxon>
        <taxon>Ploima</taxon>
        <taxon>Brachionidae</taxon>
        <taxon>Brachionus</taxon>
    </lineage>
</organism>
<sequence length="115" mass="12870">MNKKVFISNLFVLHLKIHYTHYYGGSNISTVPIISQSGDFSISFFSSTTVLNKLSFKPGFSTGENVSDVKYPSDVSSISLLVEVKRLFLKVEIEILSEFSELDYLGTTIPLLLKV</sequence>
<name>A0A3M7QPY8_BRAPC</name>
<proteinExistence type="predicted"/>
<protein>
    <submittedName>
        <fullName evidence="1">Uncharacterized protein</fullName>
    </submittedName>
</protein>
<gene>
    <name evidence="1" type="ORF">BpHYR1_028378</name>
</gene>
<dbReference type="AlphaFoldDB" id="A0A3M7QPY8"/>
<evidence type="ECO:0000313" key="1">
    <source>
        <dbReference type="EMBL" id="RNA13402.1"/>
    </source>
</evidence>